<feature type="coiled-coil region" evidence="1">
    <location>
        <begin position="128"/>
        <end position="164"/>
    </location>
</feature>
<reference evidence="3 4" key="1">
    <citation type="submission" date="2017-07" db="EMBL/GenBank/DDBJ databases">
        <authorList>
            <person name="Talla V."/>
            <person name="Backstrom N."/>
        </authorList>
    </citation>
    <scope>NUCLEOTIDE SEQUENCE [LARGE SCALE GENOMIC DNA]</scope>
</reference>
<sequence length="342" mass="39985">MSQSHRIIITGLPQDGPKGKIIHYLRQSIFKKPQIMFWVEKVKVRNDNTKQVTVRFHSLQDAEFAVRVLQDHPYKSFDGQIYNLKCFLKESPPEQNKSGSTGLNNSFGKGDHNNLKRGADTPGLKQELDMIEVEIELINKKRKLIEAERLLLLEQQKLESLQSNKTIRQSEVKPNPETPKAYVPARKRPLSFYGPCNYIKRDFTPLVLKNIDESMRFQFYKLLRIRIRERFVSMLDGKTIYPVSKLLEEYRRNYPKSTDEELTLDIKKELLENPDMFKRKGDKQSNEDKPDGNLNNEKVEDLTDLPIEKLAEELDEWYEEENVEEAKNVEDGKNVEEAKTVV</sequence>
<feature type="compositionally biased region" description="Polar residues" evidence="2">
    <location>
        <begin position="93"/>
        <end position="107"/>
    </location>
</feature>
<accession>A0A5E4Q3X8</accession>
<feature type="compositionally biased region" description="Basic and acidic residues" evidence="2">
    <location>
        <begin position="109"/>
        <end position="119"/>
    </location>
</feature>
<dbReference type="AlphaFoldDB" id="A0A5E4Q3X8"/>
<evidence type="ECO:0000313" key="4">
    <source>
        <dbReference type="Proteomes" id="UP000324832"/>
    </source>
</evidence>
<dbReference type="EMBL" id="FZQP02001471">
    <property type="protein sequence ID" value="VVC92964.1"/>
    <property type="molecule type" value="Genomic_DNA"/>
</dbReference>
<feature type="compositionally biased region" description="Basic and acidic residues" evidence="2">
    <location>
        <begin position="324"/>
        <end position="342"/>
    </location>
</feature>
<name>A0A5E4Q3X8_9NEOP</name>
<keyword evidence="1" id="KW-0175">Coiled coil</keyword>
<dbReference type="Proteomes" id="UP000324832">
    <property type="component" value="Unassembled WGS sequence"/>
</dbReference>
<evidence type="ECO:0000313" key="3">
    <source>
        <dbReference type="EMBL" id="VVC92964.1"/>
    </source>
</evidence>
<evidence type="ECO:0000256" key="1">
    <source>
        <dbReference type="SAM" id="Coils"/>
    </source>
</evidence>
<feature type="region of interest" description="Disordered" evidence="2">
    <location>
        <begin position="93"/>
        <end position="121"/>
    </location>
</feature>
<protein>
    <submittedName>
        <fullName evidence="3">Uncharacterized protein</fullName>
    </submittedName>
</protein>
<gene>
    <name evidence="3" type="ORF">LSINAPIS_LOCUS5267</name>
</gene>
<feature type="region of interest" description="Disordered" evidence="2">
    <location>
        <begin position="321"/>
        <end position="342"/>
    </location>
</feature>
<feature type="region of interest" description="Disordered" evidence="2">
    <location>
        <begin position="275"/>
        <end position="305"/>
    </location>
</feature>
<proteinExistence type="predicted"/>
<keyword evidence="4" id="KW-1185">Reference proteome</keyword>
<evidence type="ECO:0000256" key="2">
    <source>
        <dbReference type="SAM" id="MobiDB-lite"/>
    </source>
</evidence>
<organism evidence="3 4">
    <name type="scientific">Leptidea sinapis</name>
    <dbReference type="NCBI Taxonomy" id="189913"/>
    <lineage>
        <taxon>Eukaryota</taxon>
        <taxon>Metazoa</taxon>
        <taxon>Ecdysozoa</taxon>
        <taxon>Arthropoda</taxon>
        <taxon>Hexapoda</taxon>
        <taxon>Insecta</taxon>
        <taxon>Pterygota</taxon>
        <taxon>Neoptera</taxon>
        <taxon>Endopterygota</taxon>
        <taxon>Lepidoptera</taxon>
        <taxon>Glossata</taxon>
        <taxon>Ditrysia</taxon>
        <taxon>Papilionoidea</taxon>
        <taxon>Pieridae</taxon>
        <taxon>Dismorphiinae</taxon>
        <taxon>Leptidea</taxon>
    </lineage>
</organism>